<evidence type="ECO:0000313" key="7">
    <source>
        <dbReference type="EMBL" id="QUL98107.1"/>
    </source>
</evidence>
<evidence type="ECO:0000256" key="1">
    <source>
        <dbReference type="ARBA" id="ARBA00004236"/>
    </source>
</evidence>
<dbReference type="GO" id="GO:0005886">
    <property type="term" value="C:plasma membrane"/>
    <property type="evidence" value="ECO:0007669"/>
    <property type="project" value="UniProtKB-SubCell"/>
</dbReference>
<accession>A0AAT9LCQ7</accession>
<dbReference type="Pfam" id="PF04277">
    <property type="entry name" value="OAD_gamma"/>
    <property type="match status" value="1"/>
</dbReference>
<evidence type="ECO:0000256" key="3">
    <source>
        <dbReference type="ARBA" id="ARBA00022692"/>
    </source>
</evidence>
<keyword evidence="5 6" id="KW-0472">Membrane</keyword>
<sequence>MIPDTLGGSLILSLVNMSVVFLVLGILALIIQLTHRILKSTGAVSKDQKERKETEARLDAVPEEDRVPLESLESPVKAAIAAALAVYLGAPAASVFVRRIPDSGAWGKSSRAGFNQMIWSRAHHRR</sequence>
<dbReference type="EMBL" id="CP062796">
    <property type="protein sequence ID" value="QUL98107.1"/>
    <property type="molecule type" value="Genomic_DNA"/>
</dbReference>
<dbReference type="GO" id="GO:0036376">
    <property type="term" value="P:sodium ion export across plasma membrane"/>
    <property type="evidence" value="ECO:0007669"/>
    <property type="project" value="InterPro"/>
</dbReference>
<feature type="transmembrane region" description="Helical" evidence="6">
    <location>
        <begin position="6"/>
        <end position="31"/>
    </location>
</feature>
<dbReference type="InterPro" id="IPR005899">
    <property type="entry name" value="Na_pump_deCOase"/>
</dbReference>
<keyword evidence="4 6" id="KW-1133">Transmembrane helix</keyword>
<organism evidence="7">
    <name type="scientific">Candidatus Fermentithermobacillus carboniphilus</name>
    <dbReference type="NCBI Taxonomy" id="3085328"/>
    <lineage>
        <taxon>Bacteria</taxon>
        <taxon>Bacillati</taxon>
        <taxon>Bacillota</taxon>
        <taxon>Candidatus Fermentithermobacillia</taxon>
        <taxon>Candidatus Fermentithermobacillales</taxon>
        <taxon>Candidatus Fermentithermobacillaceae</taxon>
        <taxon>Candidatus Fermentithermobacillus</taxon>
    </lineage>
</organism>
<evidence type="ECO:0000256" key="2">
    <source>
        <dbReference type="ARBA" id="ARBA00022475"/>
    </source>
</evidence>
<gene>
    <name evidence="7" type="ORF">IMF26_08615</name>
</gene>
<keyword evidence="3 6" id="KW-0812">Transmembrane</keyword>
<comment type="subcellular location">
    <subcellularLocation>
        <location evidence="1">Cell membrane</location>
    </subcellularLocation>
</comment>
<reference evidence="7" key="1">
    <citation type="submission" date="2020-10" db="EMBL/GenBank/DDBJ databases">
        <authorList>
            <person name="Kadnikov V."/>
            <person name="Beletsky A.V."/>
            <person name="Mardanov A.V."/>
            <person name="Karnachuk O.V."/>
            <person name="Ravin N.V."/>
        </authorList>
    </citation>
    <scope>NUCLEOTIDE SEQUENCE</scope>
    <source>
        <strain evidence="7">Bu02</strain>
    </source>
</reference>
<dbReference type="AlphaFoldDB" id="A0AAT9LCQ7"/>
<name>A0AAT9LCQ7_9FIRM</name>
<reference evidence="7" key="2">
    <citation type="journal article" date="2023" name="Biology">
        <title>Prokaryotic Life Associated with Coal-Fire Gas Vents Revealed by Metagenomics.</title>
        <authorList>
            <person name="Kadnikov V.V."/>
            <person name="Mardanov A.V."/>
            <person name="Beletsky A.V."/>
            <person name="Karnachuk O.V."/>
            <person name="Ravin N.V."/>
        </authorList>
    </citation>
    <scope>NUCLEOTIDE SEQUENCE</scope>
    <source>
        <strain evidence="7">Bu02</strain>
    </source>
</reference>
<evidence type="ECO:0000256" key="5">
    <source>
        <dbReference type="ARBA" id="ARBA00023136"/>
    </source>
</evidence>
<evidence type="ECO:0000256" key="6">
    <source>
        <dbReference type="SAM" id="Phobius"/>
    </source>
</evidence>
<proteinExistence type="predicted"/>
<evidence type="ECO:0000256" key="4">
    <source>
        <dbReference type="ARBA" id="ARBA00022989"/>
    </source>
</evidence>
<dbReference type="GO" id="GO:0015081">
    <property type="term" value="F:sodium ion transmembrane transporter activity"/>
    <property type="evidence" value="ECO:0007669"/>
    <property type="project" value="InterPro"/>
</dbReference>
<dbReference type="KEGG" id="fcz:IMF26_08615"/>
<keyword evidence="2" id="KW-1003">Cell membrane</keyword>
<protein>
    <submittedName>
        <fullName evidence="7">OadG family protein</fullName>
    </submittedName>
</protein>